<dbReference type="Gene3D" id="1.10.400.10">
    <property type="entry name" value="GI Alpha 1, domain 2-like"/>
    <property type="match status" value="1"/>
</dbReference>
<evidence type="ECO:0000256" key="1">
    <source>
        <dbReference type="SAM" id="MobiDB-lite"/>
    </source>
</evidence>
<dbReference type="EMBL" id="JARKIE010000130">
    <property type="protein sequence ID" value="KAJ7679582.1"/>
    <property type="molecule type" value="Genomic_DNA"/>
</dbReference>
<dbReference type="GO" id="GO:0007165">
    <property type="term" value="P:signal transduction"/>
    <property type="evidence" value="ECO:0007669"/>
    <property type="project" value="InterPro"/>
</dbReference>
<evidence type="ECO:0000313" key="3">
    <source>
        <dbReference type="Proteomes" id="UP001221757"/>
    </source>
</evidence>
<accession>A0AAD7D5C5</accession>
<feature type="region of interest" description="Disordered" evidence="1">
    <location>
        <begin position="158"/>
        <end position="182"/>
    </location>
</feature>
<evidence type="ECO:0000313" key="2">
    <source>
        <dbReference type="EMBL" id="KAJ7679582.1"/>
    </source>
</evidence>
<name>A0AAD7D5C5_MYCRO</name>
<comment type="caution">
    <text evidence="2">The sequence shown here is derived from an EMBL/GenBank/DDBJ whole genome shotgun (WGS) entry which is preliminary data.</text>
</comment>
<keyword evidence="3" id="KW-1185">Reference proteome</keyword>
<dbReference type="Gene3D" id="3.40.50.300">
    <property type="entry name" value="P-loop containing nucleotide triphosphate hydrolases"/>
    <property type="match status" value="1"/>
</dbReference>
<gene>
    <name evidence="2" type="ORF">B0H17DRAFT_1206494</name>
</gene>
<dbReference type="Proteomes" id="UP001221757">
    <property type="component" value="Unassembled WGS sequence"/>
</dbReference>
<proteinExistence type="predicted"/>
<dbReference type="InterPro" id="IPR027417">
    <property type="entry name" value="P-loop_NTPase"/>
</dbReference>
<dbReference type="InterPro" id="IPR011025">
    <property type="entry name" value="GproteinA_insert"/>
</dbReference>
<dbReference type="SUPFAM" id="SSF47895">
    <property type="entry name" value="Transducin (alpha subunit), insertion domain"/>
    <property type="match status" value="1"/>
</dbReference>
<organism evidence="2 3">
    <name type="scientific">Mycena rosella</name>
    <name type="common">Pink bonnet</name>
    <name type="synonym">Agaricus rosellus</name>
    <dbReference type="NCBI Taxonomy" id="1033263"/>
    <lineage>
        <taxon>Eukaryota</taxon>
        <taxon>Fungi</taxon>
        <taxon>Dikarya</taxon>
        <taxon>Basidiomycota</taxon>
        <taxon>Agaricomycotina</taxon>
        <taxon>Agaricomycetes</taxon>
        <taxon>Agaricomycetidae</taxon>
        <taxon>Agaricales</taxon>
        <taxon>Marasmiineae</taxon>
        <taxon>Mycenaceae</taxon>
        <taxon>Mycena</taxon>
    </lineage>
</organism>
<reference evidence="2" key="1">
    <citation type="submission" date="2023-03" db="EMBL/GenBank/DDBJ databases">
        <title>Massive genome expansion in bonnet fungi (Mycena s.s.) driven by repeated elements and novel gene families across ecological guilds.</title>
        <authorList>
            <consortium name="Lawrence Berkeley National Laboratory"/>
            <person name="Harder C.B."/>
            <person name="Miyauchi S."/>
            <person name="Viragh M."/>
            <person name="Kuo A."/>
            <person name="Thoen E."/>
            <person name="Andreopoulos B."/>
            <person name="Lu D."/>
            <person name="Skrede I."/>
            <person name="Drula E."/>
            <person name="Henrissat B."/>
            <person name="Morin E."/>
            <person name="Kohler A."/>
            <person name="Barry K."/>
            <person name="LaButti K."/>
            <person name="Morin E."/>
            <person name="Salamov A."/>
            <person name="Lipzen A."/>
            <person name="Mereny Z."/>
            <person name="Hegedus B."/>
            <person name="Baldrian P."/>
            <person name="Stursova M."/>
            <person name="Weitz H."/>
            <person name="Taylor A."/>
            <person name="Grigoriev I.V."/>
            <person name="Nagy L.G."/>
            <person name="Martin F."/>
            <person name="Kauserud H."/>
        </authorList>
    </citation>
    <scope>NUCLEOTIDE SEQUENCE</scope>
    <source>
        <strain evidence="2">CBHHK067</strain>
    </source>
</reference>
<sequence length="233" mass="26544">MDSAVYFFASIHRIAYPTYVPSEEDVLRVRSKSTAIMETRFWMGLVVRLLYPVISACPRLPTDPPPSFVFYVFSIPTLIPSPRSVHTCLPRAARWSHLSPSLRRCVACTSAPLPFLCTSCSDSSRLLLRPIGPVSFLHYVTHIMLHYTTLPTLHYTTQRSTTHTRSRVQSRSSTPHSCPSPHLFPPRLSTRLSCLLTVSHIHIHTHIPPRLLLPFRHILLVPALFYHPPLFPH</sequence>
<dbReference type="AlphaFoldDB" id="A0AAD7D5C5"/>
<protein>
    <submittedName>
        <fullName evidence="2">Uncharacterized protein</fullName>
    </submittedName>
</protein>